<keyword evidence="1" id="KW-0472">Membrane</keyword>
<feature type="transmembrane region" description="Helical" evidence="1">
    <location>
        <begin position="60"/>
        <end position="80"/>
    </location>
</feature>
<reference evidence="2 3" key="1">
    <citation type="submission" date="2023-10" db="EMBL/GenBank/DDBJ databases">
        <title>Chromosome-scale genome assembly provides insights into flower coloration mechanisms of Canna indica.</title>
        <authorList>
            <person name="Li C."/>
        </authorList>
    </citation>
    <scope>NUCLEOTIDE SEQUENCE [LARGE SCALE GENOMIC DNA]</scope>
    <source>
        <tissue evidence="2">Flower</tissue>
    </source>
</reference>
<name>A0AAQ3Q4X6_9LILI</name>
<dbReference type="AlphaFoldDB" id="A0AAQ3Q4X6"/>
<feature type="transmembrane region" description="Helical" evidence="1">
    <location>
        <begin position="28"/>
        <end position="48"/>
    </location>
</feature>
<evidence type="ECO:0000256" key="1">
    <source>
        <dbReference type="SAM" id="Phobius"/>
    </source>
</evidence>
<accession>A0AAQ3Q4X6</accession>
<gene>
    <name evidence="2" type="ORF">Cni_G04911</name>
</gene>
<evidence type="ECO:0000313" key="3">
    <source>
        <dbReference type="Proteomes" id="UP001327560"/>
    </source>
</evidence>
<sequence>MLRRNYVFTAESIFCATICSLCGKWDGVWVALLYWIGVPVLVLLPLQVKREIYTTWTRDLFLIAWSITAASLVLYARSIASSRTEDSIWALVSAIHFNANMERQRRGVMLSPVMGAPAMGGMTR</sequence>
<proteinExistence type="predicted"/>
<protein>
    <submittedName>
        <fullName evidence="2">Uncharacterized protein</fullName>
    </submittedName>
</protein>
<dbReference type="Proteomes" id="UP001327560">
    <property type="component" value="Chromosome 2"/>
</dbReference>
<keyword evidence="3" id="KW-1185">Reference proteome</keyword>
<keyword evidence="1" id="KW-0812">Transmembrane</keyword>
<keyword evidence="1" id="KW-1133">Transmembrane helix</keyword>
<evidence type="ECO:0000313" key="2">
    <source>
        <dbReference type="EMBL" id="WOK96204.1"/>
    </source>
</evidence>
<dbReference type="EMBL" id="CP136891">
    <property type="protein sequence ID" value="WOK96204.1"/>
    <property type="molecule type" value="Genomic_DNA"/>
</dbReference>
<organism evidence="2 3">
    <name type="scientific">Canna indica</name>
    <name type="common">Indian-shot</name>
    <dbReference type="NCBI Taxonomy" id="4628"/>
    <lineage>
        <taxon>Eukaryota</taxon>
        <taxon>Viridiplantae</taxon>
        <taxon>Streptophyta</taxon>
        <taxon>Embryophyta</taxon>
        <taxon>Tracheophyta</taxon>
        <taxon>Spermatophyta</taxon>
        <taxon>Magnoliopsida</taxon>
        <taxon>Liliopsida</taxon>
        <taxon>Zingiberales</taxon>
        <taxon>Cannaceae</taxon>
        <taxon>Canna</taxon>
    </lineage>
</organism>